<protein>
    <submittedName>
        <fullName evidence="2">Uncharacterized protein</fullName>
    </submittedName>
</protein>
<evidence type="ECO:0000313" key="3">
    <source>
        <dbReference type="Proteomes" id="UP000030754"/>
    </source>
</evidence>
<dbReference type="GeneID" id="25473792"/>
<dbReference type="RefSeq" id="XP_013435890.1">
    <property type="nucleotide sequence ID" value="XM_013580436.1"/>
</dbReference>
<name>U6MWN4_9EIME</name>
<dbReference type="VEuPathDB" id="ToxoDB:ENH_00036290"/>
<reference evidence="2" key="2">
    <citation type="submission" date="2013-10" db="EMBL/GenBank/DDBJ databases">
        <authorList>
            <person name="Aslett M."/>
        </authorList>
    </citation>
    <scope>NUCLEOTIDE SEQUENCE [LARGE SCALE GENOMIC DNA]</scope>
    <source>
        <strain evidence="2">Houghton</strain>
    </source>
</reference>
<evidence type="ECO:0000313" key="2">
    <source>
        <dbReference type="EMBL" id="CDJ67423.1"/>
    </source>
</evidence>
<feature type="compositionally biased region" description="Low complexity" evidence="1">
    <location>
        <begin position="140"/>
        <end position="157"/>
    </location>
</feature>
<sequence>MESHLLQQLHDGLSQANNRRGRKGGLGGVASEKASQNNHIMFNEDGKPQSSSLACLLLTDTACSIIRAANDTQEAESDGESEAEAAAPAAAAAAAAAAAKSRSGKKSKRKRESVDDAGCTDTAPSESEAPARKQKKKTEPTTLCSSSASSPPLPSAATTPAALVAGCSLVRVQMQGGKASLRSHLQQAFPRCRVFLLVGGCGAVDVLLQRQTKTDGVEAAASAGVRAVKRKRLWALHLHGTCDLRSENAGGPSLSGIFRLPQAEDSECAELQVINAVFGSEDLLAGRSGVCEVWGFALDKRGACICPSA</sequence>
<reference evidence="2" key="1">
    <citation type="submission" date="2013-10" db="EMBL/GenBank/DDBJ databases">
        <title>Genomic analysis of the causative agents of coccidiosis in chickens.</title>
        <authorList>
            <person name="Reid A.J."/>
            <person name="Blake D."/>
            <person name="Billington K."/>
            <person name="Browne H."/>
            <person name="Dunn M."/>
            <person name="Hung S."/>
            <person name="Kawahara F."/>
            <person name="Miranda-Saavedra D."/>
            <person name="Mourier T."/>
            <person name="Nagra H."/>
            <person name="Otto T.D."/>
            <person name="Rawlings N."/>
            <person name="Sanchez A."/>
            <person name="Sanders M."/>
            <person name="Subramaniam C."/>
            <person name="Tay Y."/>
            <person name="Dear P."/>
            <person name="Doerig C."/>
            <person name="Gruber A."/>
            <person name="Parkinson J."/>
            <person name="Shirley M."/>
            <person name="Wan K.L."/>
            <person name="Berriman M."/>
            <person name="Tomley F."/>
            <person name="Pain A."/>
        </authorList>
    </citation>
    <scope>NUCLEOTIDE SEQUENCE [LARGE SCALE GENOMIC DNA]</scope>
    <source>
        <strain evidence="2">Houghton</strain>
    </source>
</reference>
<feature type="compositionally biased region" description="Basic residues" evidence="1">
    <location>
        <begin position="102"/>
        <end position="111"/>
    </location>
</feature>
<proteinExistence type="predicted"/>
<organism evidence="2 3">
    <name type="scientific">Eimeria necatrix</name>
    <dbReference type="NCBI Taxonomy" id="51315"/>
    <lineage>
        <taxon>Eukaryota</taxon>
        <taxon>Sar</taxon>
        <taxon>Alveolata</taxon>
        <taxon>Apicomplexa</taxon>
        <taxon>Conoidasida</taxon>
        <taxon>Coccidia</taxon>
        <taxon>Eucoccidiorida</taxon>
        <taxon>Eimeriorina</taxon>
        <taxon>Eimeriidae</taxon>
        <taxon>Eimeria</taxon>
    </lineage>
</organism>
<evidence type="ECO:0000256" key="1">
    <source>
        <dbReference type="SAM" id="MobiDB-lite"/>
    </source>
</evidence>
<dbReference type="AlphaFoldDB" id="U6MWN4"/>
<dbReference type="Proteomes" id="UP000030754">
    <property type="component" value="Unassembled WGS sequence"/>
</dbReference>
<gene>
    <name evidence="2" type="ORF">ENH_00036290</name>
</gene>
<accession>U6MWN4</accession>
<keyword evidence="3" id="KW-1185">Reference proteome</keyword>
<feature type="region of interest" description="Disordered" evidence="1">
    <location>
        <begin position="98"/>
        <end position="157"/>
    </location>
</feature>
<dbReference type="OrthoDB" id="348013at2759"/>
<dbReference type="EMBL" id="HG724439">
    <property type="protein sequence ID" value="CDJ67423.1"/>
    <property type="molecule type" value="Genomic_DNA"/>
</dbReference>